<proteinExistence type="predicted"/>
<evidence type="ECO:0000313" key="4">
    <source>
        <dbReference type="EMBL" id="TWU41506.1"/>
    </source>
</evidence>
<accession>A0A5C6E2A1</accession>
<name>A0A5C6E2A1_9BACT</name>
<evidence type="ECO:0000256" key="2">
    <source>
        <dbReference type="SAM" id="Phobius"/>
    </source>
</evidence>
<dbReference type="RefSeq" id="WP_231617564.1">
    <property type="nucleotide sequence ID" value="NZ_SJPY01000004.1"/>
</dbReference>
<feature type="transmembrane region" description="Helical" evidence="2">
    <location>
        <begin position="216"/>
        <end position="236"/>
    </location>
</feature>
<dbReference type="InterPro" id="IPR035445">
    <property type="entry name" value="GYF-like_dom_sf"/>
</dbReference>
<keyword evidence="2" id="KW-0472">Membrane</keyword>
<dbReference type="InterPro" id="IPR025640">
    <property type="entry name" value="GYF_2"/>
</dbReference>
<dbReference type="AlphaFoldDB" id="A0A5C6E2A1"/>
<protein>
    <recommendedName>
        <fullName evidence="3">GYF domain-containing protein</fullName>
    </recommendedName>
</protein>
<dbReference type="Pfam" id="PF14237">
    <property type="entry name" value="GYF_2"/>
    <property type="match status" value="1"/>
</dbReference>
<feature type="domain" description="GYF" evidence="3">
    <location>
        <begin position="116"/>
        <end position="163"/>
    </location>
</feature>
<comment type="caution">
    <text evidence="4">The sequence shown here is derived from an EMBL/GenBank/DDBJ whole genome shotgun (WGS) entry which is preliminary data.</text>
</comment>
<evidence type="ECO:0000259" key="3">
    <source>
        <dbReference type="Pfam" id="PF14237"/>
    </source>
</evidence>
<keyword evidence="2" id="KW-0812">Transmembrane</keyword>
<organism evidence="4 5">
    <name type="scientific">Novipirellula aureliae</name>
    <dbReference type="NCBI Taxonomy" id="2527966"/>
    <lineage>
        <taxon>Bacteria</taxon>
        <taxon>Pseudomonadati</taxon>
        <taxon>Planctomycetota</taxon>
        <taxon>Planctomycetia</taxon>
        <taxon>Pirellulales</taxon>
        <taxon>Pirellulaceae</taxon>
        <taxon>Novipirellula</taxon>
    </lineage>
</organism>
<evidence type="ECO:0000313" key="5">
    <source>
        <dbReference type="Proteomes" id="UP000315471"/>
    </source>
</evidence>
<sequence>MGIRFACHICGKKLNIKSELGGKRGVCPNCSSRFRIPEHDCEQSLPVELSPAVDPASVAAIHHAADEEDVLADESLEVDSSGDPISKPNPASSPEPNPSPGTEATSPLLFDGTSTWYVRPPSGGQYGPASEDLFHQWIGEGRVAASALIWRDGWQEWRQAVEVLPQLASGKQPPESAMDSLPKPEIPDLASRPAASILGDPRVGSRKRTRSFRRTFSITFLCLVALVLVGILVWIMNRP</sequence>
<keyword evidence="5" id="KW-1185">Reference proteome</keyword>
<evidence type="ECO:0000256" key="1">
    <source>
        <dbReference type="SAM" id="MobiDB-lite"/>
    </source>
</evidence>
<feature type="region of interest" description="Disordered" evidence="1">
    <location>
        <begin position="74"/>
        <end position="114"/>
    </location>
</feature>
<dbReference type="EMBL" id="SJPY01000004">
    <property type="protein sequence ID" value="TWU41506.1"/>
    <property type="molecule type" value="Genomic_DNA"/>
</dbReference>
<reference evidence="4 5" key="1">
    <citation type="submission" date="2019-02" db="EMBL/GenBank/DDBJ databases">
        <title>Deep-cultivation of Planctomycetes and their phenomic and genomic characterization uncovers novel biology.</title>
        <authorList>
            <person name="Wiegand S."/>
            <person name="Jogler M."/>
            <person name="Boedeker C."/>
            <person name="Pinto D."/>
            <person name="Vollmers J."/>
            <person name="Rivas-Marin E."/>
            <person name="Kohn T."/>
            <person name="Peeters S.H."/>
            <person name="Heuer A."/>
            <person name="Rast P."/>
            <person name="Oberbeckmann S."/>
            <person name="Bunk B."/>
            <person name="Jeske O."/>
            <person name="Meyerdierks A."/>
            <person name="Storesund J.E."/>
            <person name="Kallscheuer N."/>
            <person name="Luecker S."/>
            <person name="Lage O.M."/>
            <person name="Pohl T."/>
            <person name="Merkel B.J."/>
            <person name="Hornburger P."/>
            <person name="Mueller R.-W."/>
            <person name="Bruemmer F."/>
            <person name="Labrenz M."/>
            <person name="Spormann A.M."/>
            <person name="Op Den Camp H."/>
            <person name="Overmann J."/>
            <person name="Amann R."/>
            <person name="Jetten M.S.M."/>
            <person name="Mascher T."/>
            <person name="Medema M.H."/>
            <person name="Devos D.P."/>
            <person name="Kaster A.-K."/>
            <person name="Ovreas L."/>
            <person name="Rohde M."/>
            <person name="Galperin M.Y."/>
            <person name="Jogler C."/>
        </authorList>
    </citation>
    <scope>NUCLEOTIDE SEQUENCE [LARGE SCALE GENOMIC DNA]</scope>
    <source>
        <strain evidence="4 5">Q31b</strain>
    </source>
</reference>
<dbReference type="SUPFAM" id="SSF55277">
    <property type="entry name" value="GYF domain"/>
    <property type="match status" value="1"/>
</dbReference>
<gene>
    <name evidence="4" type="ORF">Q31b_29550</name>
</gene>
<dbReference type="Proteomes" id="UP000315471">
    <property type="component" value="Unassembled WGS sequence"/>
</dbReference>
<keyword evidence="2" id="KW-1133">Transmembrane helix</keyword>